<feature type="chain" id="PRO_5012982321" evidence="1">
    <location>
        <begin position="20"/>
        <end position="183"/>
    </location>
</feature>
<dbReference type="SUPFAM" id="SSF53254">
    <property type="entry name" value="Phosphoglycerate mutase-like"/>
    <property type="match status" value="1"/>
</dbReference>
<name>A0A1X7PEP9_9HYPH</name>
<accession>A0A1X7PEP9</accession>
<dbReference type="Proteomes" id="UP000193083">
    <property type="component" value="Unassembled WGS sequence"/>
</dbReference>
<dbReference type="SMART" id="SM00855">
    <property type="entry name" value="PGAM"/>
    <property type="match status" value="1"/>
</dbReference>
<dbReference type="Pfam" id="PF00300">
    <property type="entry name" value="His_Phos_1"/>
    <property type="match status" value="1"/>
</dbReference>
<protein>
    <submittedName>
        <fullName evidence="2">Phosphohistidine phosphatase SixA</fullName>
    </submittedName>
</protein>
<evidence type="ECO:0000256" key="1">
    <source>
        <dbReference type="SAM" id="SignalP"/>
    </source>
</evidence>
<feature type="signal peptide" evidence="1">
    <location>
        <begin position="1"/>
        <end position="19"/>
    </location>
</feature>
<evidence type="ECO:0000313" key="3">
    <source>
        <dbReference type="Proteomes" id="UP000193083"/>
    </source>
</evidence>
<dbReference type="InterPro" id="IPR013078">
    <property type="entry name" value="His_Pase_superF_clade-1"/>
</dbReference>
<organism evidence="2 3">
    <name type="scientific">Mesorhizobium australicum</name>
    <dbReference type="NCBI Taxonomy" id="536018"/>
    <lineage>
        <taxon>Bacteria</taxon>
        <taxon>Pseudomonadati</taxon>
        <taxon>Pseudomonadota</taxon>
        <taxon>Alphaproteobacteria</taxon>
        <taxon>Hyphomicrobiales</taxon>
        <taxon>Phyllobacteriaceae</taxon>
        <taxon>Mesorhizobium</taxon>
    </lineage>
</organism>
<dbReference type="RefSeq" id="WP_085465732.1">
    <property type="nucleotide sequence ID" value="NZ_FXBL01000004.1"/>
</dbReference>
<dbReference type="OrthoDB" id="2237472at2"/>
<dbReference type="AlphaFoldDB" id="A0A1X7PEP9"/>
<reference evidence="2 3" key="1">
    <citation type="submission" date="2017-04" db="EMBL/GenBank/DDBJ databases">
        <authorList>
            <person name="Afonso C.L."/>
            <person name="Miller P.J."/>
            <person name="Scott M.A."/>
            <person name="Spackman E."/>
            <person name="Goraichik I."/>
            <person name="Dimitrov K.M."/>
            <person name="Suarez D.L."/>
            <person name="Swayne D.E."/>
        </authorList>
    </citation>
    <scope>NUCLEOTIDE SEQUENCE [LARGE SCALE GENOMIC DNA]</scope>
    <source>
        <strain evidence="2 3">B5P</strain>
    </source>
</reference>
<dbReference type="CDD" id="cd07067">
    <property type="entry name" value="HP_PGM_like"/>
    <property type="match status" value="1"/>
</dbReference>
<keyword evidence="3" id="KW-1185">Reference proteome</keyword>
<dbReference type="EMBL" id="FXBL01000004">
    <property type="protein sequence ID" value="SMH49697.1"/>
    <property type="molecule type" value="Genomic_DNA"/>
</dbReference>
<gene>
    <name evidence="2" type="ORF">SAMN02982922_3989</name>
</gene>
<evidence type="ECO:0000313" key="2">
    <source>
        <dbReference type="EMBL" id="SMH49697.1"/>
    </source>
</evidence>
<keyword evidence="1" id="KW-0732">Signal</keyword>
<sequence length="183" mass="19817">MLRCLILALALFAATAAGATEAGWALLRDGGHVVLLRHAFAPGSGEPANFDIEKCNTQRNLSDAGRQQARKLGALFAARAAPVERVLTSRWCRTKETARLAFGTDDVEAFHALDPFAPDSPEKDAQSREVLDEVRAWSGSGNMVMVTHLENIAALTGENAREGEAVIVQLRDEGLHVLGRIRF</sequence>
<proteinExistence type="predicted"/>
<dbReference type="Gene3D" id="3.40.50.1240">
    <property type="entry name" value="Phosphoglycerate mutase-like"/>
    <property type="match status" value="1"/>
</dbReference>
<dbReference type="InterPro" id="IPR029033">
    <property type="entry name" value="His_PPase_superfam"/>
</dbReference>